<keyword evidence="1" id="KW-0812">Transmembrane</keyword>
<feature type="transmembrane region" description="Helical" evidence="1">
    <location>
        <begin position="6"/>
        <end position="26"/>
    </location>
</feature>
<dbReference type="AlphaFoldDB" id="A0A248TJL8"/>
<evidence type="ECO:0000313" key="2">
    <source>
        <dbReference type="EMBL" id="ASV68345.1"/>
    </source>
</evidence>
<evidence type="ECO:0000313" key="3">
    <source>
        <dbReference type="Proteomes" id="UP000215137"/>
    </source>
</evidence>
<keyword evidence="1" id="KW-0472">Membrane</keyword>
<keyword evidence="1" id="KW-1133">Transmembrane helix</keyword>
<protein>
    <submittedName>
        <fullName evidence="2">Uncharacterized protein</fullName>
    </submittedName>
</protein>
<reference evidence="2 3" key="1">
    <citation type="submission" date="2017-08" db="EMBL/GenBank/DDBJ databases">
        <title>Complete Genome Sequence of Bacillus kochii Oregon-R-modENCODE STRAIN BDGP4, isolated from Drosophila melanogaster gut.</title>
        <authorList>
            <person name="Wan K.H."/>
            <person name="Yu C."/>
            <person name="Park S."/>
            <person name="Hammonds A.S."/>
            <person name="Booth B.W."/>
            <person name="Celniker S.E."/>
        </authorList>
    </citation>
    <scope>NUCLEOTIDE SEQUENCE [LARGE SCALE GENOMIC DNA]</scope>
    <source>
        <strain evidence="2 3">BDGP4</strain>
    </source>
</reference>
<evidence type="ECO:0000256" key="1">
    <source>
        <dbReference type="SAM" id="Phobius"/>
    </source>
</evidence>
<dbReference type="EMBL" id="CP022983">
    <property type="protein sequence ID" value="ASV68345.1"/>
    <property type="molecule type" value="Genomic_DNA"/>
</dbReference>
<dbReference type="OrthoDB" id="2884500at2"/>
<dbReference type="Proteomes" id="UP000215137">
    <property type="component" value="Chromosome"/>
</dbReference>
<dbReference type="RefSeq" id="WP_095371915.1">
    <property type="nucleotide sequence ID" value="NZ_CP022983.1"/>
</dbReference>
<keyword evidence="3" id="KW-1185">Reference proteome</keyword>
<organism evidence="2 3">
    <name type="scientific">Cytobacillus kochii</name>
    <dbReference type="NCBI Taxonomy" id="859143"/>
    <lineage>
        <taxon>Bacteria</taxon>
        <taxon>Bacillati</taxon>
        <taxon>Bacillota</taxon>
        <taxon>Bacilli</taxon>
        <taxon>Bacillales</taxon>
        <taxon>Bacillaceae</taxon>
        <taxon>Cytobacillus</taxon>
    </lineage>
</organism>
<name>A0A248TJL8_9BACI</name>
<accession>A0A248TJL8</accession>
<dbReference type="KEGG" id="bko:CKF48_14030"/>
<gene>
    <name evidence="2" type="ORF">CKF48_14030</name>
</gene>
<proteinExistence type="predicted"/>
<sequence>MKKRYYKIFALLILLGVITFLIYNYINNYRFASEVYSFRGEGQNWVVTSKYTSIHQDNYRHEIKIEYTGDDKNVLVDHWYFHSSLFGTGGGGETLDDNNQLSKREDGTFMFTPNKMHTFEIEWNGNKETFDVNLLEDH</sequence>